<gene>
    <name evidence="1" type="ORF">BJ878DRAFT_413163</name>
</gene>
<protein>
    <recommendedName>
        <fullName evidence="3">Alpha/beta hydrolase</fullName>
    </recommendedName>
</protein>
<proteinExistence type="predicted"/>
<evidence type="ECO:0000313" key="2">
    <source>
        <dbReference type="Proteomes" id="UP000887226"/>
    </source>
</evidence>
<evidence type="ECO:0008006" key="3">
    <source>
        <dbReference type="Google" id="ProtNLM"/>
    </source>
</evidence>
<dbReference type="EMBL" id="MU253753">
    <property type="protein sequence ID" value="KAG9248227.1"/>
    <property type="molecule type" value="Genomic_DNA"/>
</dbReference>
<dbReference type="AlphaFoldDB" id="A0A9P7ZAE1"/>
<name>A0A9P7ZAE1_9HELO</name>
<feature type="non-terminal residue" evidence="1">
    <location>
        <position position="1"/>
    </location>
</feature>
<accession>A0A9P7ZAE1</accession>
<dbReference type="Proteomes" id="UP000887226">
    <property type="component" value="Unassembled WGS sequence"/>
</dbReference>
<sequence>IIPSKKLVFTSFFGSFQCARFDLALNWNATESGQRIALAVTKLPASVPVTDKNYSGAIILNTGRPGESGISEMLTAGAGPQTIASSHNGDDKPFDIISFDLRGITNTTPRLKCFPDAFAQQAWLL</sequence>
<keyword evidence="2" id="KW-1185">Reference proteome</keyword>
<reference evidence="1" key="1">
    <citation type="journal article" date="2021" name="IMA Fungus">
        <title>Genomic characterization of three marine fungi, including Emericellopsis atlantica sp. nov. with signatures of a generalist lifestyle and marine biomass degradation.</title>
        <authorList>
            <person name="Hagestad O.C."/>
            <person name="Hou L."/>
            <person name="Andersen J.H."/>
            <person name="Hansen E.H."/>
            <person name="Altermark B."/>
            <person name="Li C."/>
            <person name="Kuhnert E."/>
            <person name="Cox R.J."/>
            <person name="Crous P.W."/>
            <person name="Spatafora J.W."/>
            <person name="Lail K."/>
            <person name="Amirebrahimi M."/>
            <person name="Lipzen A."/>
            <person name="Pangilinan J."/>
            <person name="Andreopoulos W."/>
            <person name="Hayes R.D."/>
            <person name="Ng V."/>
            <person name="Grigoriev I.V."/>
            <person name="Jackson S.A."/>
            <person name="Sutton T.D.S."/>
            <person name="Dobson A.D.W."/>
            <person name="Rama T."/>
        </authorList>
    </citation>
    <scope>NUCLEOTIDE SEQUENCE</scope>
    <source>
        <strain evidence="1">TRa3180A</strain>
    </source>
</reference>
<dbReference type="OrthoDB" id="425534at2759"/>
<comment type="caution">
    <text evidence="1">The sequence shown here is derived from an EMBL/GenBank/DDBJ whole genome shotgun (WGS) entry which is preliminary data.</text>
</comment>
<evidence type="ECO:0000313" key="1">
    <source>
        <dbReference type="EMBL" id="KAG9248227.1"/>
    </source>
</evidence>
<organism evidence="1 2">
    <name type="scientific">Calycina marina</name>
    <dbReference type="NCBI Taxonomy" id="1763456"/>
    <lineage>
        <taxon>Eukaryota</taxon>
        <taxon>Fungi</taxon>
        <taxon>Dikarya</taxon>
        <taxon>Ascomycota</taxon>
        <taxon>Pezizomycotina</taxon>
        <taxon>Leotiomycetes</taxon>
        <taxon>Helotiales</taxon>
        <taxon>Pezizellaceae</taxon>
        <taxon>Calycina</taxon>
    </lineage>
</organism>